<gene>
    <name evidence="6" type="ordered locus">Dde_0082</name>
</gene>
<dbReference type="Pfam" id="PF02256">
    <property type="entry name" value="Fe_hyd_SSU"/>
    <property type="match status" value="1"/>
</dbReference>
<comment type="subcellular location">
    <subcellularLocation>
        <location evidence="1">Periplasm</location>
    </subcellularLocation>
</comment>
<dbReference type="SUPFAM" id="SSF48674">
    <property type="entry name" value="Fe-only hydrogenase smaller subunit"/>
    <property type="match status" value="1"/>
</dbReference>
<evidence type="ECO:0000313" key="6">
    <source>
        <dbReference type="EMBL" id="ABB36883.1"/>
    </source>
</evidence>
<comment type="subunit">
    <text evidence="2">Heterodimer of a large and a small subunit.</text>
</comment>
<dbReference type="RefSeq" id="WP_011366265.1">
    <property type="nucleotide sequence ID" value="NC_007519.1"/>
</dbReference>
<sequence length="123" mass="14050">MSIAAFTRRQFLKAGCMACGAAIVGIRFTGKALAAVKQVKEYMTDRINSVYAADKTFVHRASQDNPQVIKLYKDWLEHPMSHKAEQFLHMHWTDRSQGIQKLIAERQYPNPRAGEFGNGYPYE</sequence>
<evidence type="ECO:0000256" key="3">
    <source>
        <dbReference type="ARBA" id="ARBA00022723"/>
    </source>
</evidence>
<dbReference type="GO" id="GO:0051536">
    <property type="term" value="F:iron-sulfur cluster binding"/>
    <property type="evidence" value="ECO:0007669"/>
    <property type="project" value="UniProtKB-KW"/>
</dbReference>
<dbReference type="EC" id="1.12.7.2" evidence="6"/>
<dbReference type="InterPro" id="IPR003149">
    <property type="entry name" value="Fe_hydrogenase_ssu"/>
</dbReference>
<dbReference type="InterPro" id="IPR006311">
    <property type="entry name" value="TAT_signal"/>
</dbReference>
<dbReference type="EMBL" id="CP000112">
    <property type="protein sequence ID" value="ABB36883.1"/>
    <property type="molecule type" value="Genomic_DNA"/>
</dbReference>
<dbReference type="GO" id="GO:0008901">
    <property type="term" value="F:ferredoxin hydrogenase activity"/>
    <property type="evidence" value="ECO:0007669"/>
    <property type="project" value="UniProtKB-EC"/>
</dbReference>
<dbReference type="KEGG" id="dde:Dde_0082"/>
<proteinExistence type="predicted"/>
<dbReference type="SMART" id="SM00902">
    <property type="entry name" value="Fe_hyd_SSU"/>
    <property type="match status" value="1"/>
</dbReference>
<dbReference type="InterPro" id="IPR036991">
    <property type="entry name" value="Fe_hydrogenase_ssu_sf"/>
</dbReference>
<evidence type="ECO:0000313" key="7">
    <source>
        <dbReference type="Proteomes" id="UP000002710"/>
    </source>
</evidence>
<dbReference type="eggNOG" id="COG4624">
    <property type="taxonomic scope" value="Bacteria"/>
</dbReference>
<dbReference type="Proteomes" id="UP000002710">
    <property type="component" value="Chromosome"/>
</dbReference>
<keyword evidence="7" id="KW-1185">Reference proteome</keyword>
<dbReference type="GO" id="GO:0009055">
    <property type="term" value="F:electron transfer activity"/>
    <property type="evidence" value="ECO:0007669"/>
    <property type="project" value="InterPro"/>
</dbReference>
<organism evidence="6 7">
    <name type="scientific">Oleidesulfovibrio alaskensis (strain ATCC BAA-1058 / DSM 17464 / G20)</name>
    <name type="common">Desulfovibrio alaskensis</name>
    <dbReference type="NCBI Taxonomy" id="207559"/>
    <lineage>
        <taxon>Bacteria</taxon>
        <taxon>Pseudomonadati</taxon>
        <taxon>Thermodesulfobacteriota</taxon>
        <taxon>Desulfovibrionia</taxon>
        <taxon>Desulfovibrionales</taxon>
        <taxon>Desulfovibrionaceae</taxon>
        <taxon>Oleidesulfovibrio</taxon>
    </lineage>
</organism>
<dbReference type="GO" id="GO:0005506">
    <property type="term" value="F:iron ion binding"/>
    <property type="evidence" value="ECO:0007669"/>
    <property type="project" value="InterPro"/>
</dbReference>
<dbReference type="PROSITE" id="PS51318">
    <property type="entry name" value="TAT"/>
    <property type="match status" value="1"/>
</dbReference>
<evidence type="ECO:0000256" key="1">
    <source>
        <dbReference type="ARBA" id="ARBA00004418"/>
    </source>
</evidence>
<reference evidence="6 7" key="1">
    <citation type="journal article" date="2011" name="J. Bacteriol.">
        <title>Complete genome sequence and updated annotation of Desulfovibrio alaskensis G20.</title>
        <authorList>
            <person name="Hauser L.J."/>
            <person name="Land M.L."/>
            <person name="Brown S.D."/>
            <person name="Larimer F."/>
            <person name="Keller K.L."/>
            <person name="Rapp-Giles B.J."/>
            <person name="Price M.N."/>
            <person name="Lin M."/>
            <person name="Bruce D.C."/>
            <person name="Detter J.C."/>
            <person name="Tapia R."/>
            <person name="Han C.S."/>
            <person name="Goodwin L.A."/>
            <person name="Cheng J.F."/>
            <person name="Pitluck S."/>
            <person name="Copeland A."/>
            <person name="Lucas S."/>
            <person name="Nolan M."/>
            <person name="Lapidus A.L."/>
            <person name="Palumbo A.V."/>
            <person name="Wall J.D."/>
        </authorList>
    </citation>
    <scope>NUCLEOTIDE SEQUENCE [LARGE SCALE GENOMIC DNA]</scope>
    <source>
        <strain evidence="7">ATCC BAA 1058 / DSM 17464 / G20</strain>
    </source>
</reference>
<dbReference type="InterPro" id="IPR008953">
    <property type="entry name" value="Fe_hydrogenase_HydB"/>
</dbReference>
<keyword evidence="4" id="KW-0411">Iron-sulfur</keyword>
<dbReference type="GO" id="GO:0042597">
    <property type="term" value="C:periplasmic space"/>
    <property type="evidence" value="ECO:0007669"/>
    <property type="project" value="UniProtKB-SubCell"/>
</dbReference>
<dbReference type="InterPro" id="IPR019546">
    <property type="entry name" value="TAT_signal_bac_arc"/>
</dbReference>
<evidence type="ECO:0000256" key="2">
    <source>
        <dbReference type="ARBA" id="ARBA00011771"/>
    </source>
</evidence>
<evidence type="ECO:0000259" key="5">
    <source>
        <dbReference type="SMART" id="SM00902"/>
    </source>
</evidence>
<feature type="domain" description="Iron hydrogenase small subunit" evidence="5">
    <location>
        <begin position="37"/>
        <end position="96"/>
    </location>
</feature>
<dbReference type="NCBIfam" id="TIGR01409">
    <property type="entry name" value="TAT_signal_seq"/>
    <property type="match status" value="1"/>
</dbReference>
<name>Q317L3_OLEA2</name>
<keyword evidence="4" id="KW-0408">Iron</keyword>
<dbReference type="Gene3D" id="4.10.260.20">
    <property type="entry name" value="Iron hydrogenase, small subunit"/>
    <property type="match status" value="1"/>
</dbReference>
<dbReference type="HOGENOM" id="CLU_163904_0_0_7"/>
<dbReference type="AlphaFoldDB" id="Q317L3"/>
<keyword evidence="3" id="KW-0479">Metal-binding</keyword>
<evidence type="ECO:0000256" key="4">
    <source>
        <dbReference type="ARBA" id="ARBA00023014"/>
    </source>
</evidence>
<keyword evidence="6" id="KW-0560">Oxidoreductase</keyword>
<accession>Q317L3</accession>
<protein>
    <submittedName>
        <fullName evidence="6">Periplasmic (Fe) hydrogenase small subunit</fullName>
        <ecNumber evidence="6">1.12.7.2</ecNumber>
    </submittedName>
</protein>
<dbReference type="STRING" id="207559.Dde_0082"/>